<protein>
    <submittedName>
        <fullName evidence="1">Uncharacterized protein</fullName>
    </submittedName>
</protein>
<proteinExistence type="predicted"/>
<dbReference type="AlphaFoldDB" id="A0AA42L816"/>
<evidence type="ECO:0000313" key="2">
    <source>
        <dbReference type="Proteomes" id="UP001158297"/>
    </source>
</evidence>
<feature type="non-terminal residue" evidence="1">
    <location>
        <position position="67"/>
    </location>
</feature>
<comment type="caution">
    <text evidence="1">The sequence shown here is derived from an EMBL/GenBank/DDBJ whole genome shotgun (WGS) entry which is preliminary data.</text>
</comment>
<reference evidence="1" key="1">
    <citation type="submission" date="2022-09" db="EMBL/GenBank/DDBJ databases">
        <title>Intensive care unit water sources are persistently colonized with multi-drug resistant bacteria and are the site of extensive horizontal gene transfer of antibiotic resistance genes.</title>
        <authorList>
            <person name="Diorio-Toth L."/>
        </authorList>
    </citation>
    <scope>NUCLEOTIDE SEQUENCE</scope>
    <source>
        <strain evidence="1">GD04130</strain>
    </source>
</reference>
<dbReference type="RefSeq" id="WP_279860344.1">
    <property type="nucleotide sequence ID" value="NZ_JAODZU010000016.1"/>
</dbReference>
<name>A0AA42L816_9BURK</name>
<organism evidence="1 2">
    <name type="scientific">Comamonas aquatica</name>
    <dbReference type="NCBI Taxonomy" id="225991"/>
    <lineage>
        <taxon>Bacteria</taxon>
        <taxon>Pseudomonadati</taxon>
        <taxon>Pseudomonadota</taxon>
        <taxon>Betaproteobacteria</taxon>
        <taxon>Burkholderiales</taxon>
        <taxon>Comamonadaceae</taxon>
        <taxon>Comamonas</taxon>
    </lineage>
</organism>
<dbReference type="Proteomes" id="UP001158297">
    <property type="component" value="Unassembled WGS sequence"/>
</dbReference>
<evidence type="ECO:0000313" key="1">
    <source>
        <dbReference type="EMBL" id="MDH0364006.1"/>
    </source>
</evidence>
<gene>
    <name evidence="1" type="ORF">N7330_13245</name>
</gene>
<sequence length="67" mass="7308">MGGKHPWIAHDWTAAEVELSFAPVDADGCYAAITVLQARCRKGCSLLYSSHSQKSKMQFCEVGSYLG</sequence>
<dbReference type="EMBL" id="JAODZU010000016">
    <property type="protein sequence ID" value="MDH0364006.1"/>
    <property type="molecule type" value="Genomic_DNA"/>
</dbReference>
<accession>A0AA42L816</accession>